<evidence type="ECO:0000256" key="3">
    <source>
        <dbReference type="ARBA" id="ARBA00022448"/>
    </source>
</evidence>
<dbReference type="SUPFAM" id="SSF51905">
    <property type="entry name" value="FAD/NAD(P)-binding domain"/>
    <property type="match status" value="1"/>
</dbReference>
<comment type="catalytic activity">
    <reaction evidence="13 14">
        <text>a ubiquinone + reduced [electron-transfer flavoprotein] = a ubiquinol + oxidized [electron-transfer flavoprotein] + H(+)</text>
        <dbReference type="Rhea" id="RHEA:24052"/>
        <dbReference type="Rhea" id="RHEA-COMP:9565"/>
        <dbReference type="Rhea" id="RHEA-COMP:9566"/>
        <dbReference type="Rhea" id="RHEA-COMP:10685"/>
        <dbReference type="Rhea" id="RHEA-COMP:10686"/>
        <dbReference type="ChEBI" id="CHEBI:15378"/>
        <dbReference type="ChEBI" id="CHEBI:16389"/>
        <dbReference type="ChEBI" id="CHEBI:17976"/>
        <dbReference type="ChEBI" id="CHEBI:57692"/>
        <dbReference type="ChEBI" id="CHEBI:58307"/>
        <dbReference type="EC" id="1.5.5.1"/>
    </reaction>
</comment>
<accession>F0EWI5</accession>
<evidence type="ECO:0000259" key="16">
    <source>
        <dbReference type="Pfam" id="PF21162"/>
    </source>
</evidence>
<evidence type="ECO:0000256" key="8">
    <source>
        <dbReference type="ARBA" id="ARBA00022982"/>
    </source>
</evidence>
<dbReference type="HOGENOM" id="CLU_009667_4_1_4"/>
<evidence type="ECO:0000256" key="10">
    <source>
        <dbReference type="ARBA" id="ARBA00023004"/>
    </source>
</evidence>
<evidence type="ECO:0000256" key="12">
    <source>
        <dbReference type="ARBA" id="ARBA00023075"/>
    </source>
</evidence>
<dbReference type="PANTHER" id="PTHR10617:SF107">
    <property type="entry name" value="ELECTRON TRANSFER FLAVOPROTEIN-UBIQUINONE OXIDOREDUCTASE, MITOCHONDRIAL"/>
    <property type="match status" value="1"/>
</dbReference>
<sequence length="577" mass="63058">MQAALGHFQSSLHSNKTKQKDIMNTTEFERDSMAFDVVIVGAGIAGLSAAIRLKQLAAQQQREISVCVLEKGSEVGAHILSGAVIDPRALNELLPDWKALGAPLTRSVTEDRILFLTGQKSYRMPIVPPSFHNEGNYIISLGLLCKWLAEQAENLGVEIYAGFAASEILYHPDGSVKGVATGNMGVGKDGEPTDAFQPGMELWAQQTIFAEGARGSLTKQVIERFHLDKAAQPQTYGLGIKEIWEVPPEQCQPGLVIHTVGYPLDSKTYGGSFVYHLDDNQIALGLVVGLDYQNPYLSPFEEFQRLKLHPAIRPMLEGGRRIAYGARALVEGGLQCLPKLAFAGGVLVGDCAGFLNVARIKGSHTAMKSAMLAAEAVFPLLESDTEKQPAHGKTAARYQGLFEQSWLYQELHAIRNIRPAFKWGLIPAMMYTGLEQYVFKGRMPWTIAHHGTDAGSLHPAKEYTPIEYPKPDGKITFDRLSSVFLAGVSHEENQPAHLQLRDPALAIDLNYAQYASPETRYCPAGVYEIVQQSGGKPRLQINAANCLHCKTCDIKDPAQNITWTCPEGGGGPNYSAM</sequence>
<evidence type="ECO:0000256" key="14">
    <source>
        <dbReference type="RuleBase" id="RU366068"/>
    </source>
</evidence>
<evidence type="ECO:0000256" key="6">
    <source>
        <dbReference type="ARBA" id="ARBA00022723"/>
    </source>
</evidence>
<evidence type="ECO:0000256" key="9">
    <source>
        <dbReference type="ARBA" id="ARBA00023002"/>
    </source>
</evidence>
<keyword evidence="7 14" id="KW-0274">FAD</keyword>
<keyword evidence="18" id="KW-1185">Reference proteome</keyword>
<dbReference type="EC" id="1.5.5.1" evidence="14"/>
<dbReference type="Gene3D" id="3.50.50.60">
    <property type="entry name" value="FAD/NAD(P)-binding domain"/>
    <property type="match status" value="1"/>
</dbReference>
<dbReference type="SUPFAM" id="SSF54862">
    <property type="entry name" value="4Fe-4S ferredoxins"/>
    <property type="match status" value="1"/>
</dbReference>
<keyword evidence="8 14" id="KW-0249">Electron transport</keyword>
<evidence type="ECO:0000256" key="7">
    <source>
        <dbReference type="ARBA" id="ARBA00022827"/>
    </source>
</evidence>
<dbReference type="Gene3D" id="3.30.9.90">
    <property type="match status" value="1"/>
</dbReference>
<comment type="cofactor">
    <cofactor evidence="14">
        <name>[4Fe-4S] cluster</name>
        <dbReference type="ChEBI" id="CHEBI:49883"/>
    </cofactor>
    <text evidence="14">Binds 1 [4Fe-4S] cluster.</text>
</comment>
<dbReference type="EMBL" id="AEWV01000006">
    <property type="protein sequence ID" value="EGC18072.1"/>
    <property type="molecule type" value="Genomic_DNA"/>
</dbReference>
<evidence type="ECO:0000256" key="11">
    <source>
        <dbReference type="ARBA" id="ARBA00023014"/>
    </source>
</evidence>
<dbReference type="GO" id="GO:0004174">
    <property type="term" value="F:electron-transferring-flavoprotein dehydrogenase activity"/>
    <property type="evidence" value="ECO:0007669"/>
    <property type="project" value="UniProtKB-UniRule"/>
</dbReference>
<keyword evidence="12 14" id="KW-0830">Ubiquinone</keyword>
<keyword evidence="3 14" id="KW-0813">Transport</keyword>
<evidence type="ECO:0000313" key="17">
    <source>
        <dbReference type="EMBL" id="EGC18072.1"/>
    </source>
</evidence>
<dbReference type="AlphaFoldDB" id="F0EWI5"/>
<gene>
    <name evidence="17" type="ORF">HMPREF9098_0221</name>
</gene>
<dbReference type="GO" id="GO:0046872">
    <property type="term" value="F:metal ion binding"/>
    <property type="evidence" value="ECO:0007669"/>
    <property type="project" value="UniProtKB-KW"/>
</dbReference>
<organism evidence="17 18">
    <name type="scientific">Kingella denitrificans ATCC 33394</name>
    <dbReference type="NCBI Taxonomy" id="888741"/>
    <lineage>
        <taxon>Bacteria</taxon>
        <taxon>Pseudomonadati</taxon>
        <taxon>Pseudomonadota</taxon>
        <taxon>Betaproteobacteria</taxon>
        <taxon>Neisseriales</taxon>
        <taxon>Neisseriaceae</taxon>
        <taxon>Kingella</taxon>
    </lineage>
</organism>
<dbReference type="InterPro" id="IPR007859">
    <property type="entry name" value="ETF-QO/FixX_C"/>
</dbReference>
<dbReference type="InterPro" id="IPR049398">
    <property type="entry name" value="ETF-QO/FixC_UQ-bd"/>
</dbReference>
<keyword evidence="10 14" id="KW-0408">Iron</keyword>
<feature type="domain" description="ETF-QO/FixC ubiquinone-binding" evidence="16">
    <location>
        <begin position="236"/>
        <end position="329"/>
    </location>
</feature>
<dbReference type="SUPFAM" id="SSF54373">
    <property type="entry name" value="FAD-linked reductases, C-terminal domain"/>
    <property type="match status" value="1"/>
</dbReference>
<feature type="domain" description="ETF-QO/FixX C-terminal" evidence="15">
    <location>
        <begin position="473"/>
        <end position="575"/>
    </location>
</feature>
<dbReference type="PANTHER" id="PTHR10617">
    <property type="entry name" value="ELECTRON TRANSFER FLAVOPROTEIN-UBIQUINONE OXIDOREDUCTASE"/>
    <property type="match status" value="1"/>
</dbReference>
<dbReference type="InterPro" id="IPR040156">
    <property type="entry name" value="ETF-QO"/>
</dbReference>
<name>F0EWI5_9NEIS</name>
<evidence type="ECO:0000256" key="2">
    <source>
        <dbReference type="ARBA" id="ARBA00002819"/>
    </source>
</evidence>
<evidence type="ECO:0000256" key="4">
    <source>
        <dbReference type="ARBA" id="ARBA00022485"/>
    </source>
</evidence>
<dbReference type="Gene3D" id="3.30.70.20">
    <property type="match status" value="1"/>
</dbReference>
<keyword evidence="4" id="KW-0004">4Fe-4S</keyword>
<evidence type="ECO:0000259" key="15">
    <source>
        <dbReference type="Pfam" id="PF05187"/>
    </source>
</evidence>
<reference evidence="17 18" key="1">
    <citation type="submission" date="2011-01" db="EMBL/GenBank/DDBJ databases">
        <authorList>
            <person name="Muzny D."/>
            <person name="Qin X."/>
            <person name="Deng J."/>
            <person name="Jiang H."/>
            <person name="Liu Y."/>
            <person name="Qu J."/>
            <person name="Song X.-Z."/>
            <person name="Zhang L."/>
            <person name="Thornton R."/>
            <person name="Coyle M."/>
            <person name="Francisco L."/>
            <person name="Jackson L."/>
            <person name="Javaid M."/>
            <person name="Korchina V."/>
            <person name="Kovar C."/>
            <person name="Mata R."/>
            <person name="Mathew T."/>
            <person name="Ngo R."/>
            <person name="Nguyen L."/>
            <person name="Nguyen N."/>
            <person name="Okwuonu G."/>
            <person name="Ongeri F."/>
            <person name="Pham C."/>
            <person name="Simmons D."/>
            <person name="Wilczek-Boney K."/>
            <person name="Hale W."/>
            <person name="Jakkamsetti A."/>
            <person name="Pham P."/>
            <person name="Ruth R."/>
            <person name="San Lucas F."/>
            <person name="Warren J."/>
            <person name="Zhang J."/>
            <person name="Zhao Z."/>
            <person name="Zhou C."/>
            <person name="Zhu D."/>
            <person name="Lee S."/>
            <person name="Bess C."/>
            <person name="Blankenburg K."/>
            <person name="Forbes L."/>
            <person name="Fu Q."/>
            <person name="Gubbala S."/>
            <person name="Hirani K."/>
            <person name="Jayaseelan J.C."/>
            <person name="Lara F."/>
            <person name="Munidasa M."/>
            <person name="Palculict T."/>
            <person name="Patil S."/>
            <person name="Pu L.-L."/>
            <person name="Saada N."/>
            <person name="Tang L."/>
            <person name="Weissenberger G."/>
            <person name="Zhu Y."/>
            <person name="Hemphill L."/>
            <person name="Shang Y."/>
            <person name="Youmans B."/>
            <person name="Ayvaz T."/>
            <person name="Ross M."/>
            <person name="Santibanez J."/>
            <person name="Aqrawi P."/>
            <person name="Gross S."/>
            <person name="Joshi V."/>
            <person name="Fowler G."/>
            <person name="Nazareth L."/>
            <person name="Reid J."/>
            <person name="Worley K."/>
            <person name="Petrosino J."/>
            <person name="Highlander S."/>
            <person name="Gibbs R."/>
        </authorList>
    </citation>
    <scope>NUCLEOTIDE SEQUENCE [LARGE SCALE GENOMIC DNA]</scope>
    <source>
        <strain evidence="17 18">ATCC 33394</strain>
    </source>
</reference>
<dbReference type="Pfam" id="PF21162">
    <property type="entry name" value="ETFQO_UQ-bd"/>
    <property type="match status" value="1"/>
</dbReference>
<dbReference type="GO" id="GO:0051539">
    <property type="term" value="F:4 iron, 4 sulfur cluster binding"/>
    <property type="evidence" value="ECO:0007669"/>
    <property type="project" value="UniProtKB-UniRule"/>
</dbReference>
<evidence type="ECO:0000256" key="13">
    <source>
        <dbReference type="ARBA" id="ARBA00052682"/>
    </source>
</evidence>
<evidence type="ECO:0000256" key="5">
    <source>
        <dbReference type="ARBA" id="ARBA00022630"/>
    </source>
</evidence>
<comment type="cofactor">
    <cofactor evidence="1 14">
        <name>FAD</name>
        <dbReference type="ChEBI" id="CHEBI:57692"/>
    </cofactor>
</comment>
<comment type="caution">
    <text evidence="17">The sequence shown here is derived from an EMBL/GenBank/DDBJ whole genome shotgun (WGS) entry which is preliminary data.</text>
</comment>
<protein>
    <recommendedName>
        <fullName evidence="14">Electron transfer flavoprotein-ubiquinone oxidoreductase</fullName>
        <shortName evidence="14">ETF-QO</shortName>
        <ecNumber evidence="14">1.5.5.1</ecNumber>
    </recommendedName>
</protein>
<evidence type="ECO:0000256" key="1">
    <source>
        <dbReference type="ARBA" id="ARBA00001974"/>
    </source>
</evidence>
<dbReference type="InterPro" id="IPR036188">
    <property type="entry name" value="FAD/NAD-bd_sf"/>
</dbReference>
<dbReference type="FunFam" id="3.30.70.20:FF:000012">
    <property type="entry name" value="Electron transfer flavoprotein-ubiquinone oxidoreductase, mitochondrial"/>
    <property type="match status" value="1"/>
</dbReference>
<dbReference type="STRING" id="888741.HMPREF9098_0221"/>
<keyword evidence="6 14" id="KW-0479">Metal-binding</keyword>
<dbReference type="Pfam" id="PF13450">
    <property type="entry name" value="NAD_binding_8"/>
    <property type="match status" value="1"/>
</dbReference>
<keyword evidence="9 14" id="KW-0560">Oxidoreductase</keyword>
<dbReference type="Proteomes" id="UP000004088">
    <property type="component" value="Unassembled WGS sequence"/>
</dbReference>
<comment type="function">
    <text evidence="2 14">Accepts electrons from ETF and reduces ubiquinone.</text>
</comment>
<keyword evidence="11 14" id="KW-0411">Iron-sulfur</keyword>
<evidence type="ECO:0000313" key="18">
    <source>
        <dbReference type="Proteomes" id="UP000004088"/>
    </source>
</evidence>
<keyword evidence="5 14" id="KW-0285">Flavoprotein</keyword>
<dbReference type="Pfam" id="PF05187">
    <property type="entry name" value="Fer4_ETF_QO"/>
    <property type="match status" value="1"/>
</dbReference>
<proteinExistence type="predicted"/>